<protein>
    <submittedName>
        <fullName evidence="1">Uncharacterized protein</fullName>
    </submittedName>
</protein>
<evidence type="ECO:0000313" key="2">
    <source>
        <dbReference type="Proteomes" id="UP000219612"/>
    </source>
</evidence>
<proteinExistence type="predicted"/>
<dbReference type="EMBL" id="OBDY01000022">
    <property type="protein sequence ID" value="SNY60852.1"/>
    <property type="molecule type" value="Genomic_DNA"/>
</dbReference>
<accession>A0A285JKL4</accession>
<organism evidence="1 2">
    <name type="scientific">Paractinoplanes atraurantiacus</name>
    <dbReference type="NCBI Taxonomy" id="1036182"/>
    <lineage>
        <taxon>Bacteria</taxon>
        <taxon>Bacillati</taxon>
        <taxon>Actinomycetota</taxon>
        <taxon>Actinomycetes</taxon>
        <taxon>Micromonosporales</taxon>
        <taxon>Micromonosporaceae</taxon>
        <taxon>Paractinoplanes</taxon>
    </lineage>
</organism>
<gene>
    <name evidence="1" type="ORF">SAMN05421748_1225</name>
</gene>
<dbReference type="AlphaFoldDB" id="A0A285JKL4"/>
<keyword evidence="2" id="KW-1185">Reference proteome</keyword>
<evidence type="ECO:0000313" key="1">
    <source>
        <dbReference type="EMBL" id="SNY60852.1"/>
    </source>
</evidence>
<reference evidence="2" key="1">
    <citation type="submission" date="2017-09" db="EMBL/GenBank/DDBJ databases">
        <authorList>
            <person name="Varghese N."/>
            <person name="Submissions S."/>
        </authorList>
    </citation>
    <scope>NUCLEOTIDE SEQUENCE [LARGE SCALE GENOMIC DNA]</scope>
    <source>
        <strain evidence="2">CGMCC 4.6857</strain>
    </source>
</reference>
<sequence>MRVDYAQMYVLSGDAEPDIKQAFAGQANGLCGAAVPGALFLMTGLRFGEVGLDVEVHATEPPLGEEWEEAVEVSFAAQPGGVRLAGWESDGYELPVPPGDYRVRYCARGIDEGRDVDQLDEGADPVDFYLLQFWPAPPSPDRILRQTSDTEDEQYFLNKYGRTPNARLRAADGCTAGMVLLDRDLVIALSELDDDTLRDIARWAALRAVTQAGLAEHPTVAPAVAALRAGEPLPAPFDEEHGWMSAIENVPTRTPVPHLPPFQPGGDEDTGEWIVEFYGLSALNDVSSAPPLVAAVAAVESAAVAHGRDHYLAFLGDLRVTFPAVAP</sequence>
<dbReference type="Proteomes" id="UP000219612">
    <property type="component" value="Unassembled WGS sequence"/>
</dbReference>
<dbReference type="OrthoDB" id="4485313at2"/>
<dbReference type="RefSeq" id="WP_097326124.1">
    <property type="nucleotide sequence ID" value="NZ_OBDY01000022.1"/>
</dbReference>
<name>A0A285JKL4_9ACTN</name>